<keyword evidence="5 6" id="KW-0560">Oxidoreductase</keyword>
<dbReference type="CDD" id="cd13944">
    <property type="entry name" value="lytB_ispH"/>
    <property type="match status" value="1"/>
</dbReference>
<keyword evidence="4 5" id="KW-0411">Iron-sulfur</keyword>
<feature type="binding site" evidence="5">
    <location>
        <position position="252"/>
    </location>
    <ligand>
        <name>dimethylallyl diphosphate</name>
        <dbReference type="ChEBI" id="CHEBI:57623"/>
    </ligand>
</feature>
<feature type="binding site" evidence="5">
    <location>
        <position position="224"/>
    </location>
    <ligand>
        <name>[4Fe-4S] cluster</name>
        <dbReference type="ChEBI" id="CHEBI:49883"/>
    </ligand>
</feature>
<dbReference type="Pfam" id="PF02401">
    <property type="entry name" value="LYTB"/>
    <property type="match status" value="1"/>
</dbReference>
<comment type="cofactor">
    <cofactor evidence="5">
        <name>[4Fe-4S] cluster</name>
        <dbReference type="ChEBI" id="CHEBI:49883"/>
    </cofactor>
    <text evidence="5">Binds 1 [4Fe-4S] cluster per subunit.</text>
</comment>
<dbReference type="EC" id="1.17.7.4" evidence="5"/>
<accession>A0A563EJT3</accession>
<dbReference type="GO" id="GO:0051745">
    <property type="term" value="F:4-hydroxy-3-methylbut-2-enyl diphosphate reductase activity"/>
    <property type="evidence" value="ECO:0007669"/>
    <property type="project" value="UniProtKB-UniRule"/>
</dbReference>
<proteinExistence type="inferred from homology"/>
<feature type="binding site" evidence="5">
    <location>
        <position position="202"/>
    </location>
    <ligand>
        <name>dimethylallyl diphosphate</name>
        <dbReference type="ChEBI" id="CHEBI:57623"/>
    </ligand>
</feature>
<feature type="active site" description="Proton donor" evidence="5">
    <location>
        <position position="254"/>
    </location>
</feature>
<dbReference type="NCBIfam" id="NF002188">
    <property type="entry name" value="PRK01045.1-2"/>
    <property type="match status" value="1"/>
</dbReference>
<feature type="binding site" evidence="5">
    <location>
        <position position="391"/>
    </location>
    <ligand>
        <name>dimethylallyl diphosphate</name>
        <dbReference type="ChEBI" id="CHEBI:57623"/>
    </ligand>
</feature>
<dbReference type="PANTHER" id="PTHR30426:SF0">
    <property type="entry name" value="4-HYDROXY-3-METHYLBUT-2-ENYL DIPHOSPHATE REDUCTASE"/>
    <property type="match status" value="1"/>
</dbReference>
<evidence type="ECO:0000313" key="6">
    <source>
        <dbReference type="EMBL" id="TWP46965.1"/>
    </source>
</evidence>
<dbReference type="NCBIfam" id="TIGR00216">
    <property type="entry name" value="ispH_lytB"/>
    <property type="match status" value="1"/>
</dbReference>
<feature type="binding site" evidence="5">
    <location>
        <position position="347"/>
    </location>
    <ligand>
        <name>dimethylallyl diphosphate</name>
        <dbReference type="ChEBI" id="CHEBI:57623"/>
    </ligand>
</feature>
<dbReference type="Gene3D" id="3.40.1010.20">
    <property type="entry name" value="4-hydroxy-3-methylbut-2-enyl diphosphate reductase, catalytic domain"/>
    <property type="match status" value="2"/>
</dbReference>
<dbReference type="Gene3D" id="3.40.50.11270">
    <property type="match status" value="1"/>
</dbReference>
<dbReference type="EMBL" id="VOBR01000028">
    <property type="protein sequence ID" value="TWP46965.1"/>
    <property type="molecule type" value="Genomic_DNA"/>
</dbReference>
<feature type="binding site" evidence="5">
    <location>
        <position position="391"/>
    </location>
    <ligand>
        <name>isopentenyl diphosphate</name>
        <dbReference type="ChEBI" id="CHEBI:128769"/>
    </ligand>
</feature>
<feature type="binding site" evidence="5">
    <location>
        <position position="202"/>
    </location>
    <ligand>
        <name>(2E)-4-hydroxy-3-methylbut-2-enyl diphosphate</name>
        <dbReference type="ChEBI" id="CHEBI:128753"/>
    </ligand>
</feature>
<feature type="binding site" evidence="5">
    <location>
        <position position="289"/>
    </location>
    <ligand>
        <name>(2E)-4-hydroxy-3-methylbut-2-enyl diphosphate</name>
        <dbReference type="ChEBI" id="CHEBI:128753"/>
    </ligand>
</feature>
<feature type="binding site" evidence="5">
    <location>
        <position position="348"/>
    </location>
    <ligand>
        <name>(2E)-4-hydroxy-3-methylbut-2-enyl diphosphate</name>
        <dbReference type="ChEBI" id="CHEBI:128753"/>
    </ligand>
</feature>
<dbReference type="UniPathway" id="UPA00059">
    <property type="reaction ID" value="UER00105"/>
</dbReference>
<feature type="binding site" evidence="5">
    <location>
        <position position="140"/>
    </location>
    <ligand>
        <name>[4Fe-4S] cluster</name>
        <dbReference type="ChEBI" id="CHEBI:49883"/>
    </ligand>
</feature>
<dbReference type="GO" id="GO:0051539">
    <property type="term" value="F:4 iron, 4 sulfur cluster binding"/>
    <property type="evidence" value="ECO:0007669"/>
    <property type="project" value="UniProtKB-UniRule"/>
</dbReference>
<keyword evidence="7" id="KW-1185">Reference proteome</keyword>
<feature type="binding site" evidence="5">
    <location>
        <position position="349"/>
    </location>
    <ligand>
        <name>isopentenyl diphosphate</name>
        <dbReference type="ChEBI" id="CHEBI:128769"/>
    </ligand>
</feature>
<feature type="binding site" evidence="5">
    <location>
        <position position="391"/>
    </location>
    <ligand>
        <name>(2E)-4-hydroxy-3-methylbut-2-enyl diphosphate</name>
        <dbReference type="ChEBI" id="CHEBI:128753"/>
    </ligand>
</feature>
<comment type="similarity">
    <text evidence="5">Belongs to the IspH family.</text>
</comment>
<evidence type="ECO:0000313" key="7">
    <source>
        <dbReference type="Proteomes" id="UP000316639"/>
    </source>
</evidence>
<organism evidence="6 7">
    <name type="scientific">Lentzea tibetensis</name>
    <dbReference type="NCBI Taxonomy" id="2591470"/>
    <lineage>
        <taxon>Bacteria</taxon>
        <taxon>Bacillati</taxon>
        <taxon>Actinomycetota</taxon>
        <taxon>Actinomycetes</taxon>
        <taxon>Pseudonocardiales</taxon>
        <taxon>Pseudonocardiaceae</taxon>
        <taxon>Lentzea</taxon>
    </lineage>
</organism>
<feature type="binding site" evidence="5">
    <location>
        <position position="252"/>
    </location>
    <ligand>
        <name>isopentenyl diphosphate</name>
        <dbReference type="ChEBI" id="CHEBI:128769"/>
    </ligand>
</feature>
<feature type="binding site" evidence="5">
    <location>
        <position position="252"/>
    </location>
    <ligand>
        <name>(2E)-4-hydroxy-3-methylbut-2-enyl diphosphate</name>
        <dbReference type="ChEBI" id="CHEBI:128753"/>
    </ligand>
</feature>
<dbReference type="GO" id="GO:0050992">
    <property type="term" value="P:dimethylallyl diphosphate biosynthetic process"/>
    <property type="evidence" value="ECO:0007669"/>
    <property type="project" value="UniProtKB-UniRule"/>
</dbReference>
<feature type="binding site" evidence="5">
    <location>
        <position position="348"/>
    </location>
    <ligand>
        <name>isopentenyl diphosphate</name>
        <dbReference type="ChEBI" id="CHEBI:128769"/>
    </ligand>
</feature>
<sequence>MATRCSRHLPAPCNHWPLAHFALIFADQGVTVGFPSVVALDGDVLAVRIGTDSPAVRVAAACPSAPILLGELRRRGVEASVVDALDVDERTAELLERFTADPRVVFECSETQPAVLDALRAWAAAAGDRHVLLAGPRSFCAGVERAIEIVERVLGQCGAPVYVRKQIVHNVHVVRELEERGAVFVDELDEVPPSATVIFSAHGVSPAVREEAARRDLRVVDATCPLVTKVHSEAKRFAQRGDTIVLIGHAGHEESEGTLGEVPGMLLVEKPDDVRELDLDGPVSFLMQTTLAVDEAAGVVDALRTRFPQLTGPHSDDICYATTNRQDSLRAVAADAELVLVVGSVNSSNSLRLVELARRSGCAAHLIDDVTDLDPAWLVGVRTVGLTAGASAPPRLVTEVIDALRGLGAVTVEERQVAVETIHFGLPRNVR</sequence>
<dbReference type="PANTHER" id="PTHR30426">
    <property type="entry name" value="4-HYDROXY-3-METHYLBUT-2-ENYL DIPHOSPHATE REDUCTASE"/>
    <property type="match status" value="1"/>
</dbReference>
<reference evidence="6 7" key="1">
    <citation type="submission" date="2019-07" db="EMBL/GenBank/DDBJ databases">
        <title>Lentzea xizangensis sp. nov., isolated from Qinghai-Tibetan Plateau Soils.</title>
        <authorList>
            <person name="Huang J."/>
        </authorList>
    </citation>
    <scope>NUCLEOTIDE SEQUENCE [LARGE SCALE GENOMIC DNA]</scope>
    <source>
        <strain evidence="6 7">FXJ1.1311</strain>
    </source>
</reference>
<dbReference type="Proteomes" id="UP000316639">
    <property type="component" value="Unassembled WGS sequence"/>
</dbReference>
<evidence type="ECO:0000256" key="4">
    <source>
        <dbReference type="ARBA" id="ARBA00023014"/>
    </source>
</evidence>
<comment type="catalytic activity">
    <reaction evidence="5">
        <text>isopentenyl diphosphate + 2 oxidized [2Fe-2S]-[ferredoxin] + H2O = (2E)-4-hydroxy-3-methylbut-2-enyl diphosphate + 2 reduced [2Fe-2S]-[ferredoxin] + 2 H(+)</text>
        <dbReference type="Rhea" id="RHEA:24488"/>
        <dbReference type="Rhea" id="RHEA-COMP:10000"/>
        <dbReference type="Rhea" id="RHEA-COMP:10001"/>
        <dbReference type="ChEBI" id="CHEBI:15377"/>
        <dbReference type="ChEBI" id="CHEBI:15378"/>
        <dbReference type="ChEBI" id="CHEBI:33737"/>
        <dbReference type="ChEBI" id="CHEBI:33738"/>
        <dbReference type="ChEBI" id="CHEBI:128753"/>
        <dbReference type="ChEBI" id="CHEBI:128769"/>
        <dbReference type="EC" id="1.17.7.4"/>
    </reaction>
</comment>
<evidence type="ECO:0000256" key="2">
    <source>
        <dbReference type="ARBA" id="ARBA00022723"/>
    </source>
</evidence>
<dbReference type="HAMAP" id="MF_00191">
    <property type="entry name" value="IspH"/>
    <property type="match status" value="1"/>
</dbReference>
<comment type="caution">
    <text evidence="6">The sequence shown here is derived from an EMBL/GenBank/DDBJ whole genome shotgun (WGS) entry which is preliminary data.</text>
</comment>
<dbReference type="NCBIfam" id="NF002190">
    <property type="entry name" value="PRK01045.1-4"/>
    <property type="match status" value="1"/>
</dbReference>
<dbReference type="AlphaFoldDB" id="A0A563EJT3"/>
<comment type="function">
    <text evidence="5">Catalyzes the conversion of 1-hydroxy-2-methyl-2-(E)-butenyl 4-diphosphate (HMBPP) into a mixture of isopentenyl diphosphate (IPP) and dimethylallyl diphosphate (DMAPP). Acts in the terminal step of the DOXP/MEP pathway for isoprenoid precursor biosynthesis.</text>
</comment>
<feature type="binding site" evidence="5">
    <location>
        <position position="347"/>
    </location>
    <ligand>
        <name>(2E)-4-hydroxy-3-methylbut-2-enyl diphosphate</name>
        <dbReference type="ChEBI" id="CHEBI:128753"/>
    </ligand>
</feature>
<feature type="binding site" evidence="5">
    <location>
        <position position="349"/>
    </location>
    <ligand>
        <name>(2E)-4-hydroxy-3-methylbut-2-enyl diphosphate</name>
        <dbReference type="ChEBI" id="CHEBI:128753"/>
    </ligand>
</feature>
<evidence type="ECO:0000256" key="3">
    <source>
        <dbReference type="ARBA" id="ARBA00023004"/>
    </source>
</evidence>
<feature type="binding site" evidence="5">
    <location>
        <position position="319"/>
    </location>
    <ligand>
        <name>[4Fe-4S] cluster</name>
        <dbReference type="ChEBI" id="CHEBI:49883"/>
    </ligand>
</feature>
<protein>
    <recommendedName>
        <fullName evidence="5">4-hydroxy-3-methylbut-2-enyl diphosphate reductase</fullName>
        <shortName evidence="5">HMBPP reductase</shortName>
        <ecNumber evidence="5">1.17.7.4</ecNumber>
    </recommendedName>
</protein>
<feature type="binding site" evidence="5">
    <location>
        <position position="202"/>
    </location>
    <ligand>
        <name>isopentenyl diphosphate</name>
        <dbReference type="ChEBI" id="CHEBI:128769"/>
    </ligand>
</feature>
<comment type="catalytic activity">
    <reaction evidence="5">
        <text>dimethylallyl diphosphate + 2 oxidized [2Fe-2S]-[ferredoxin] + H2O = (2E)-4-hydroxy-3-methylbut-2-enyl diphosphate + 2 reduced [2Fe-2S]-[ferredoxin] + 2 H(+)</text>
        <dbReference type="Rhea" id="RHEA:24825"/>
        <dbReference type="Rhea" id="RHEA-COMP:10000"/>
        <dbReference type="Rhea" id="RHEA-COMP:10001"/>
        <dbReference type="ChEBI" id="CHEBI:15377"/>
        <dbReference type="ChEBI" id="CHEBI:15378"/>
        <dbReference type="ChEBI" id="CHEBI:33737"/>
        <dbReference type="ChEBI" id="CHEBI:33738"/>
        <dbReference type="ChEBI" id="CHEBI:57623"/>
        <dbReference type="ChEBI" id="CHEBI:128753"/>
        <dbReference type="EC" id="1.17.7.4"/>
    </reaction>
</comment>
<evidence type="ECO:0000256" key="1">
    <source>
        <dbReference type="ARBA" id="ARBA00022485"/>
    </source>
</evidence>
<comment type="pathway">
    <text evidence="5">Isoprenoid biosynthesis; isopentenyl diphosphate biosynthesis via DXP pathway; isopentenyl diphosphate from 1-deoxy-D-xylulose 5-phosphate: step 6/6.</text>
</comment>
<keyword evidence="5" id="KW-0414">Isoprene biosynthesis</keyword>
<feature type="binding site" evidence="5">
    <location>
        <position position="349"/>
    </location>
    <ligand>
        <name>dimethylallyl diphosphate</name>
        <dbReference type="ChEBI" id="CHEBI:57623"/>
    </ligand>
</feature>
<name>A0A563EJT3_9PSEU</name>
<feature type="binding site" evidence="5">
    <location>
        <position position="169"/>
    </location>
    <ligand>
        <name>isopentenyl diphosphate</name>
        <dbReference type="ChEBI" id="CHEBI:128769"/>
    </ligand>
</feature>
<feature type="binding site" evidence="5">
    <location>
        <position position="169"/>
    </location>
    <ligand>
        <name>(2E)-4-hydroxy-3-methylbut-2-enyl diphosphate</name>
        <dbReference type="ChEBI" id="CHEBI:128753"/>
    </ligand>
</feature>
<keyword evidence="3 5" id="KW-0408">Iron</keyword>
<comment type="pathway">
    <text evidence="5">Isoprenoid biosynthesis; dimethylallyl diphosphate biosynthesis; dimethylallyl diphosphate from (2E)-4-hydroxy-3-methylbutenyl diphosphate: step 1/1.</text>
</comment>
<feature type="binding site" evidence="5">
    <location>
        <position position="347"/>
    </location>
    <ligand>
        <name>isopentenyl diphosphate</name>
        <dbReference type="ChEBI" id="CHEBI:128769"/>
    </ligand>
</feature>
<evidence type="ECO:0000256" key="5">
    <source>
        <dbReference type="HAMAP-Rule" id="MF_00191"/>
    </source>
</evidence>
<dbReference type="UniPathway" id="UPA00056">
    <property type="reaction ID" value="UER00097"/>
</dbReference>
<keyword evidence="1 5" id="KW-0004">4Fe-4S</keyword>
<dbReference type="InterPro" id="IPR003451">
    <property type="entry name" value="LytB/IspH"/>
</dbReference>
<dbReference type="GO" id="GO:0019288">
    <property type="term" value="P:isopentenyl diphosphate biosynthetic process, methylerythritol 4-phosphate pathway"/>
    <property type="evidence" value="ECO:0007669"/>
    <property type="project" value="UniProtKB-UniRule"/>
</dbReference>
<dbReference type="GO" id="GO:0046872">
    <property type="term" value="F:metal ion binding"/>
    <property type="evidence" value="ECO:0007669"/>
    <property type="project" value="UniProtKB-KW"/>
</dbReference>
<feature type="binding site" evidence="5">
    <location>
        <position position="348"/>
    </location>
    <ligand>
        <name>dimethylallyl diphosphate</name>
        <dbReference type="ChEBI" id="CHEBI:57623"/>
    </ligand>
</feature>
<dbReference type="GO" id="GO:0016114">
    <property type="term" value="P:terpenoid biosynthetic process"/>
    <property type="evidence" value="ECO:0007669"/>
    <property type="project" value="UniProtKB-UniRule"/>
</dbReference>
<dbReference type="OrthoDB" id="9804068at2"/>
<feature type="binding site" evidence="5">
    <location>
        <position position="169"/>
    </location>
    <ligand>
        <name>dimethylallyl diphosphate</name>
        <dbReference type="ChEBI" id="CHEBI:57623"/>
    </ligand>
</feature>
<keyword evidence="2 5" id="KW-0479">Metal-binding</keyword>
<gene>
    <name evidence="5 6" type="primary">ispH</name>
    <name evidence="6" type="synonym">lytB</name>
    <name evidence="6" type="ORF">FKR81_33465</name>
</gene>